<evidence type="ECO:0000256" key="2">
    <source>
        <dbReference type="ARBA" id="ARBA00007783"/>
    </source>
</evidence>
<comment type="subcellular location">
    <subcellularLocation>
        <location evidence="1">Cell inner membrane</location>
        <topology evidence="1">Multi-pass membrane protein</topology>
    </subcellularLocation>
    <subcellularLocation>
        <location evidence="9">Cell membrane</location>
        <topology evidence="9">Multi-pass membrane protein</topology>
    </subcellularLocation>
</comment>
<feature type="transmembrane region" description="Helical" evidence="9">
    <location>
        <begin position="256"/>
        <end position="279"/>
    </location>
</feature>
<evidence type="ECO:0000256" key="1">
    <source>
        <dbReference type="ARBA" id="ARBA00004429"/>
    </source>
</evidence>
<evidence type="ECO:0000256" key="8">
    <source>
        <dbReference type="ARBA" id="ARBA00023136"/>
    </source>
</evidence>
<evidence type="ECO:0000259" key="10">
    <source>
        <dbReference type="PROSITE" id="PS51012"/>
    </source>
</evidence>
<feature type="transmembrane region" description="Helical" evidence="9">
    <location>
        <begin position="61"/>
        <end position="81"/>
    </location>
</feature>
<proteinExistence type="inferred from homology"/>
<dbReference type="PANTHER" id="PTHR30413">
    <property type="entry name" value="INNER MEMBRANE TRANSPORT PERMEASE"/>
    <property type="match status" value="1"/>
</dbReference>
<sequence>MAIPFVQEPSEAFSLPLSRLRLLHYSANLAIVVGAHLFAVQLRLRLTWGKPLGAEYEAQPLLFYAIMAIGQALAYLIASWAERTPLQRLLTPRSQFRVLIVGVALSVLGALWLLPDLSQLQLLYFALSALVLGTCLIIYPGRIDPHQTSSTFLFHLWRLWHNRALLGLWLRYNIQSRYSQTVIGIFWIVLLPLAMSGVLALAFSQFLRVSYDVPFVVFFLAGLVLWQLFSSGIFGGMAAILSRIGLINQVNFPREIAVLLVLGEGLVDFCFTFLAFVIVSALNGFYPNAMWIYLPFLLLLLIAFTLGVMFFLSSLSLMIRDIAQLVSVIMQLLFYLTPLLYPVENIPEPFRFIVLLNPVGLIVQAFRDVTLYARAPDMLSLHYPIVAAFTLLYMGYAFFKANESRMADFI</sequence>
<dbReference type="GO" id="GO:0015920">
    <property type="term" value="P:lipopolysaccharide transport"/>
    <property type="evidence" value="ECO:0007669"/>
    <property type="project" value="TreeGrafter"/>
</dbReference>
<dbReference type="AlphaFoldDB" id="A0A2M8PEA6"/>
<feature type="transmembrane region" description="Helical" evidence="9">
    <location>
        <begin position="291"/>
        <end position="313"/>
    </location>
</feature>
<dbReference type="Proteomes" id="UP000229681">
    <property type="component" value="Unassembled WGS sequence"/>
</dbReference>
<accession>A0A2M8PEA6</accession>
<evidence type="ECO:0000256" key="5">
    <source>
        <dbReference type="ARBA" id="ARBA00022519"/>
    </source>
</evidence>
<evidence type="ECO:0000256" key="6">
    <source>
        <dbReference type="ARBA" id="ARBA00022692"/>
    </source>
</evidence>
<evidence type="ECO:0000313" key="12">
    <source>
        <dbReference type="Proteomes" id="UP000229681"/>
    </source>
</evidence>
<dbReference type="InterPro" id="IPR013525">
    <property type="entry name" value="ABC2_TM"/>
</dbReference>
<feature type="transmembrane region" description="Helical" evidence="9">
    <location>
        <begin position="378"/>
        <end position="399"/>
    </location>
</feature>
<evidence type="ECO:0000256" key="9">
    <source>
        <dbReference type="RuleBase" id="RU361157"/>
    </source>
</evidence>
<protein>
    <recommendedName>
        <fullName evidence="9">Transport permease protein</fullName>
    </recommendedName>
</protein>
<feature type="transmembrane region" description="Helical" evidence="9">
    <location>
        <begin position="182"/>
        <end position="203"/>
    </location>
</feature>
<evidence type="ECO:0000256" key="3">
    <source>
        <dbReference type="ARBA" id="ARBA00022448"/>
    </source>
</evidence>
<dbReference type="Pfam" id="PF01061">
    <property type="entry name" value="ABC2_membrane"/>
    <property type="match status" value="1"/>
</dbReference>
<dbReference type="GO" id="GO:0005886">
    <property type="term" value="C:plasma membrane"/>
    <property type="evidence" value="ECO:0007669"/>
    <property type="project" value="UniProtKB-SubCell"/>
</dbReference>
<dbReference type="InterPro" id="IPR047817">
    <property type="entry name" value="ABC2_TM_bact-type"/>
</dbReference>
<keyword evidence="4 9" id="KW-1003">Cell membrane</keyword>
<feature type="transmembrane region" description="Helical" evidence="9">
    <location>
        <begin position="22"/>
        <end position="40"/>
    </location>
</feature>
<feature type="transmembrane region" description="Helical" evidence="9">
    <location>
        <begin position="96"/>
        <end position="115"/>
    </location>
</feature>
<reference evidence="11 12" key="1">
    <citation type="submission" date="2017-11" db="EMBL/GenBank/DDBJ databases">
        <title>Evolution of Phototrophy in the Chloroflexi Phylum Driven by Horizontal Gene Transfer.</title>
        <authorList>
            <person name="Ward L.M."/>
            <person name="Hemp J."/>
            <person name="Shih P.M."/>
            <person name="Mcglynn S.E."/>
            <person name="Fischer W."/>
        </authorList>
    </citation>
    <scope>NUCLEOTIDE SEQUENCE [LARGE SCALE GENOMIC DNA]</scope>
    <source>
        <strain evidence="11">JP3_13</strain>
    </source>
</reference>
<feature type="transmembrane region" description="Helical" evidence="9">
    <location>
        <begin position="325"/>
        <end position="343"/>
    </location>
</feature>
<keyword evidence="3 9" id="KW-0813">Transport</keyword>
<keyword evidence="6 9" id="KW-0812">Transmembrane</keyword>
<dbReference type="GO" id="GO:0140359">
    <property type="term" value="F:ABC-type transporter activity"/>
    <property type="evidence" value="ECO:0007669"/>
    <property type="project" value="InterPro"/>
</dbReference>
<comment type="caution">
    <text evidence="11">The sequence shown here is derived from an EMBL/GenBank/DDBJ whole genome shotgun (WGS) entry which is preliminary data.</text>
</comment>
<comment type="caution">
    <text evidence="9">Lacks conserved residue(s) required for the propagation of feature annotation.</text>
</comment>
<dbReference type="EMBL" id="PGTM01000100">
    <property type="protein sequence ID" value="PJF35884.1"/>
    <property type="molecule type" value="Genomic_DNA"/>
</dbReference>
<feature type="transmembrane region" description="Helical" evidence="9">
    <location>
        <begin position="215"/>
        <end position="244"/>
    </location>
</feature>
<name>A0A2M8PEA6_9CHLR</name>
<keyword evidence="8 9" id="KW-0472">Membrane</keyword>
<keyword evidence="7 9" id="KW-1133">Transmembrane helix</keyword>
<evidence type="ECO:0000313" key="11">
    <source>
        <dbReference type="EMBL" id="PJF35884.1"/>
    </source>
</evidence>
<comment type="similarity">
    <text evidence="2 9">Belongs to the ABC-2 integral membrane protein family.</text>
</comment>
<evidence type="ECO:0000256" key="7">
    <source>
        <dbReference type="ARBA" id="ARBA00022989"/>
    </source>
</evidence>
<organism evidence="11 12">
    <name type="scientific">Candidatus Thermofonsia Clade 1 bacterium</name>
    <dbReference type="NCBI Taxonomy" id="2364210"/>
    <lineage>
        <taxon>Bacteria</taxon>
        <taxon>Bacillati</taxon>
        <taxon>Chloroflexota</taxon>
        <taxon>Candidatus Thermofontia</taxon>
        <taxon>Candidatus Thermofonsia Clade 1</taxon>
    </lineage>
</organism>
<dbReference type="PROSITE" id="PS51012">
    <property type="entry name" value="ABC_TM2"/>
    <property type="match status" value="1"/>
</dbReference>
<evidence type="ECO:0000256" key="4">
    <source>
        <dbReference type="ARBA" id="ARBA00022475"/>
    </source>
</evidence>
<keyword evidence="5" id="KW-0997">Cell inner membrane</keyword>
<feature type="domain" description="ABC transmembrane type-2" evidence="10">
    <location>
        <begin position="183"/>
        <end position="402"/>
    </location>
</feature>
<dbReference type="PANTHER" id="PTHR30413:SF8">
    <property type="entry name" value="TRANSPORT PERMEASE PROTEIN"/>
    <property type="match status" value="1"/>
</dbReference>
<gene>
    <name evidence="11" type="ORF">CUN49_08255</name>
</gene>
<feature type="transmembrane region" description="Helical" evidence="9">
    <location>
        <begin position="122"/>
        <end position="140"/>
    </location>
</feature>